<dbReference type="InterPro" id="IPR003594">
    <property type="entry name" value="HATPase_dom"/>
</dbReference>
<dbReference type="Gene3D" id="3.30.450.20">
    <property type="entry name" value="PAS domain"/>
    <property type="match status" value="2"/>
</dbReference>
<dbReference type="Gene3D" id="3.40.50.2300">
    <property type="match status" value="1"/>
</dbReference>
<dbReference type="Pfam" id="PF02518">
    <property type="entry name" value="HATPase_c"/>
    <property type="match status" value="1"/>
</dbReference>
<evidence type="ECO:0000313" key="11">
    <source>
        <dbReference type="EMBL" id="ELZ41966.1"/>
    </source>
</evidence>
<dbReference type="CDD" id="cd00156">
    <property type="entry name" value="REC"/>
    <property type="match status" value="1"/>
</dbReference>
<protein>
    <recommendedName>
        <fullName evidence="2">histidine kinase</fullName>
        <ecNumber evidence="2">2.7.13.3</ecNumber>
    </recommendedName>
</protein>
<dbReference type="SMART" id="SM00448">
    <property type="entry name" value="REC"/>
    <property type="match status" value="1"/>
</dbReference>
<dbReference type="InterPro" id="IPR003661">
    <property type="entry name" value="HisK_dim/P_dom"/>
</dbReference>
<dbReference type="PROSITE" id="PS50109">
    <property type="entry name" value="HIS_KIN"/>
    <property type="match status" value="1"/>
</dbReference>
<feature type="modified residue" description="4-aspartylphosphate" evidence="6">
    <location>
        <position position="60"/>
    </location>
</feature>
<dbReference type="InterPro" id="IPR035965">
    <property type="entry name" value="PAS-like_dom_sf"/>
</dbReference>
<dbReference type="EC" id="2.7.13.3" evidence="2"/>
<dbReference type="PROSITE" id="PS50112">
    <property type="entry name" value="PAS"/>
    <property type="match status" value="2"/>
</dbReference>
<dbReference type="InterPro" id="IPR005467">
    <property type="entry name" value="His_kinase_dom"/>
</dbReference>
<dbReference type="InterPro" id="IPR004358">
    <property type="entry name" value="Sig_transdc_His_kin-like_C"/>
</dbReference>
<dbReference type="InterPro" id="IPR000700">
    <property type="entry name" value="PAS-assoc_C"/>
</dbReference>
<feature type="domain" description="Response regulatory" evidence="8">
    <location>
        <begin position="9"/>
        <end position="125"/>
    </location>
</feature>
<dbReference type="Gene3D" id="1.10.287.130">
    <property type="match status" value="1"/>
</dbReference>
<dbReference type="RefSeq" id="WP_008443938.1">
    <property type="nucleotide sequence ID" value="NZ_AOJK01000059.1"/>
</dbReference>
<evidence type="ECO:0000256" key="1">
    <source>
        <dbReference type="ARBA" id="ARBA00000085"/>
    </source>
</evidence>
<dbReference type="Proteomes" id="UP000011586">
    <property type="component" value="Unassembled WGS sequence"/>
</dbReference>
<keyword evidence="12" id="KW-1185">Reference proteome</keyword>
<dbReference type="PANTHER" id="PTHR43304">
    <property type="entry name" value="PHYTOCHROME-LIKE PROTEIN CPH1"/>
    <property type="match status" value="1"/>
</dbReference>
<dbReference type="Pfam" id="PF00072">
    <property type="entry name" value="Response_reg"/>
    <property type="match status" value="1"/>
</dbReference>
<dbReference type="PRINTS" id="PR00344">
    <property type="entry name" value="BCTRLSENSOR"/>
</dbReference>
<keyword evidence="5 11" id="KW-0418">Kinase</keyword>
<feature type="domain" description="Histidine kinase" evidence="7">
    <location>
        <begin position="726"/>
        <end position="914"/>
    </location>
</feature>
<dbReference type="PANTHER" id="PTHR43304:SF1">
    <property type="entry name" value="PAC DOMAIN-CONTAINING PROTEIN"/>
    <property type="match status" value="1"/>
</dbReference>
<feature type="domain" description="PAS" evidence="9">
    <location>
        <begin position="432"/>
        <end position="506"/>
    </location>
</feature>
<evidence type="ECO:0000256" key="3">
    <source>
        <dbReference type="ARBA" id="ARBA00022553"/>
    </source>
</evidence>
<dbReference type="EMBL" id="AOJK01000059">
    <property type="protein sequence ID" value="ELZ41966.1"/>
    <property type="molecule type" value="Genomic_DNA"/>
</dbReference>
<dbReference type="CDD" id="cd00130">
    <property type="entry name" value="PAS"/>
    <property type="match status" value="2"/>
</dbReference>
<dbReference type="AlphaFoldDB" id="M0E2F5"/>
<dbReference type="PATRIC" id="fig|1227465.4.peg.2318"/>
<dbReference type="InterPro" id="IPR011006">
    <property type="entry name" value="CheY-like_superfamily"/>
</dbReference>
<dbReference type="CDD" id="cd00075">
    <property type="entry name" value="HATPase"/>
    <property type="match status" value="1"/>
</dbReference>
<dbReference type="STRING" id="1227465.C463_11870"/>
<evidence type="ECO:0000259" key="9">
    <source>
        <dbReference type="PROSITE" id="PS50112"/>
    </source>
</evidence>
<dbReference type="InterPro" id="IPR001610">
    <property type="entry name" value="PAC"/>
</dbReference>
<dbReference type="SUPFAM" id="SSF47384">
    <property type="entry name" value="Homodimeric domain of signal transducing histidine kinase"/>
    <property type="match status" value="1"/>
</dbReference>
<dbReference type="Pfam" id="PF13185">
    <property type="entry name" value="GAF_2"/>
    <property type="match status" value="2"/>
</dbReference>
<dbReference type="InterPro" id="IPR003018">
    <property type="entry name" value="GAF"/>
</dbReference>
<sequence length="920" mass="101633">MSTDEDAIRVLHVDDEPELADLAATYLEREDDRLEIETATDAAEGIGRVADSDFDCVVSDYDMPGRNGIEFLEAVRDSHPDLPFILYTGKGSEEVAGDAIASGVTDYLQKESGTGQYAVLANRVTNAVEQFRTGQRAAELGRIRTLASEINQAIVRADSRRAAETRVCEIISESDPYRFAWIGEVDPEAGHVEPKVSAGAERGYLDGITVRTDEHPTGRGPGGTAIRERRVVVSQDIAEDEDFDPWKSDALERGFQSVAALPLGYQDTLYGLLAVYAGRPDAFDATERDLLAEIADDVAHVVHSFEVRAALREERDFIQQTVNSLNDVFYVLDTDGTFRRWNDRLVEALGYTDEEIGEMGATDLFPEGERERVAAAITETIETGEVSFEAEATTADGERVPFEIVGSTLTDRDGELEGLIGIARDLTERKRRERRLTRLIDNLPGMVYRCRNEPGWPMEDLRGEVAELTGYDPAELEGSHRYGEEVIHPDDREAVWDAIQDGIGGQEAFEITYRIRTESGETKWVWERGRATYSTDGEATVLEGFITDVTDRERHKRVVNALHETARSVMRAETAERAGEIAIETVNDVLDMPASAIHLYDESDDELVPVAWTEATRELIGTPPTFSSGEGVAWESFETGEPQIYDDLSTVPERFNQGTQIRSEIILPLDRHGVLLIGSTETDAFDDVDLSLAKTVAAHTTTALDRIEHERELKRQNERLEEFASIVSHDLRNPLNVAEGHLELSRAERDDEHLDAVARAHERIGALVDDLLELAREGADAADSEPVDIADLVAECWGNVDTAAATFDVDAESTVRADRSRLAQLLENLIRNSVEHGGDDVTVTVGDVDDGFYVADDGPGIPDDEHDRVFDSGYSTHEDGTGFGLAIVREIAEAHDCAVRLTESETGGARFEITGFERVD</sequence>
<dbReference type="PROSITE" id="PS50113">
    <property type="entry name" value="PAC"/>
    <property type="match status" value="2"/>
</dbReference>
<dbReference type="InterPro" id="IPR029016">
    <property type="entry name" value="GAF-like_dom_sf"/>
</dbReference>
<dbReference type="InterPro" id="IPR013656">
    <property type="entry name" value="PAS_4"/>
</dbReference>
<dbReference type="OrthoDB" id="8127at2157"/>
<dbReference type="SMART" id="SM00086">
    <property type="entry name" value="PAC"/>
    <property type="match status" value="2"/>
</dbReference>
<dbReference type="SMART" id="SM00387">
    <property type="entry name" value="HATPase_c"/>
    <property type="match status" value="1"/>
</dbReference>
<accession>M0E2F5</accession>
<dbReference type="Gene3D" id="3.30.450.40">
    <property type="match status" value="2"/>
</dbReference>
<evidence type="ECO:0000313" key="12">
    <source>
        <dbReference type="Proteomes" id="UP000011586"/>
    </source>
</evidence>
<evidence type="ECO:0000259" key="8">
    <source>
        <dbReference type="PROSITE" id="PS50110"/>
    </source>
</evidence>
<evidence type="ECO:0000259" key="7">
    <source>
        <dbReference type="PROSITE" id="PS50109"/>
    </source>
</evidence>
<reference evidence="11 12" key="1">
    <citation type="journal article" date="2014" name="PLoS Genet.">
        <title>Phylogenetically driven sequencing of extremely halophilic archaea reveals strategies for static and dynamic osmo-response.</title>
        <authorList>
            <person name="Becker E.A."/>
            <person name="Seitzer P.M."/>
            <person name="Tritt A."/>
            <person name="Larsen D."/>
            <person name="Krusor M."/>
            <person name="Yao A.I."/>
            <person name="Wu D."/>
            <person name="Madern D."/>
            <person name="Eisen J.A."/>
            <person name="Darling A.E."/>
            <person name="Facciotti M.T."/>
        </authorList>
    </citation>
    <scope>NUCLEOTIDE SEQUENCE [LARGE SCALE GENOMIC DNA]</scope>
    <source>
        <strain evidence="11 12">DSM 19288</strain>
    </source>
</reference>
<feature type="domain" description="PAC" evidence="10">
    <location>
        <begin position="509"/>
        <end position="561"/>
    </location>
</feature>
<gene>
    <name evidence="11" type="ORF">C463_11870</name>
</gene>
<keyword evidence="3 6" id="KW-0597">Phosphoprotein</keyword>
<dbReference type="GO" id="GO:0000155">
    <property type="term" value="F:phosphorelay sensor kinase activity"/>
    <property type="evidence" value="ECO:0007669"/>
    <property type="project" value="InterPro"/>
</dbReference>
<dbReference type="Pfam" id="PF08448">
    <property type="entry name" value="PAS_4"/>
    <property type="match status" value="1"/>
</dbReference>
<name>M0E2F5_9EURY</name>
<feature type="domain" description="PAS" evidence="9">
    <location>
        <begin position="314"/>
        <end position="384"/>
    </location>
</feature>
<evidence type="ECO:0000259" key="10">
    <source>
        <dbReference type="PROSITE" id="PS50113"/>
    </source>
</evidence>
<organism evidence="11 12">
    <name type="scientific">Halorubrum californiense DSM 19288</name>
    <dbReference type="NCBI Taxonomy" id="1227465"/>
    <lineage>
        <taxon>Archaea</taxon>
        <taxon>Methanobacteriati</taxon>
        <taxon>Methanobacteriota</taxon>
        <taxon>Stenosarchaea group</taxon>
        <taxon>Halobacteria</taxon>
        <taxon>Halobacteriales</taxon>
        <taxon>Haloferacaceae</taxon>
        <taxon>Halorubrum</taxon>
    </lineage>
</organism>
<dbReference type="CDD" id="cd00082">
    <property type="entry name" value="HisKA"/>
    <property type="match status" value="1"/>
</dbReference>
<dbReference type="PROSITE" id="PS50110">
    <property type="entry name" value="RESPONSE_REGULATORY"/>
    <property type="match status" value="1"/>
</dbReference>
<dbReference type="Pfam" id="PF08447">
    <property type="entry name" value="PAS_3"/>
    <property type="match status" value="1"/>
</dbReference>
<dbReference type="NCBIfam" id="TIGR00229">
    <property type="entry name" value="sensory_box"/>
    <property type="match status" value="2"/>
</dbReference>
<proteinExistence type="predicted"/>
<dbReference type="InterPro" id="IPR036890">
    <property type="entry name" value="HATPase_C_sf"/>
</dbReference>
<dbReference type="Pfam" id="PF00512">
    <property type="entry name" value="HisKA"/>
    <property type="match status" value="1"/>
</dbReference>
<dbReference type="SMART" id="SM00065">
    <property type="entry name" value="GAF"/>
    <property type="match status" value="2"/>
</dbReference>
<dbReference type="InterPro" id="IPR052162">
    <property type="entry name" value="Sensor_kinase/Photoreceptor"/>
</dbReference>
<dbReference type="SMART" id="SM00388">
    <property type="entry name" value="HisKA"/>
    <property type="match status" value="1"/>
</dbReference>
<dbReference type="SMART" id="SM00091">
    <property type="entry name" value="PAS"/>
    <property type="match status" value="2"/>
</dbReference>
<dbReference type="InterPro" id="IPR001789">
    <property type="entry name" value="Sig_transdc_resp-reg_receiver"/>
</dbReference>
<evidence type="ECO:0000256" key="5">
    <source>
        <dbReference type="ARBA" id="ARBA00022777"/>
    </source>
</evidence>
<dbReference type="InterPro" id="IPR000014">
    <property type="entry name" value="PAS"/>
</dbReference>
<keyword evidence="4" id="KW-0808">Transferase</keyword>
<dbReference type="SUPFAM" id="SSF55785">
    <property type="entry name" value="PYP-like sensor domain (PAS domain)"/>
    <property type="match status" value="2"/>
</dbReference>
<comment type="caution">
    <text evidence="11">The sequence shown here is derived from an EMBL/GenBank/DDBJ whole genome shotgun (WGS) entry which is preliminary data.</text>
</comment>
<evidence type="ECO:0000256" key="2">
    <source>
        <dbReference type="ARBA" id="ARBA00012438"/>
    </source>
</evidence>
<dbReference type="InterPro" id="IPR013655">
    <property type="entry name" value="PAS_fold_3"/>
</dbReference>
<dbReference type="Gene3D" id="3.30.565.10">
    <property type="entry name" value="Histidine kinase-like ATPase, C-terminal domain"/>
    <property type="match status" value="1"/>
</dbReference>
<dbReference type="SUPFAM" id="SSF52172">
    <property type="entry name" value="CheY-like"/>
    <property type="match status" value="1"/>
</dbReference>
<dbReference type="SUPFAM" id="SSF55781">
    <property type="entry name" value="GAF domain-like"/>
    <property type="match status" value="2"/>
</dbReference>
<dbReference type="SUPFAM" id="SSF55874">
    <property type="entry name" value="ATPase domain of HSP90 chaperone/DNA topoisomerase II/histidine kinase"/>
    <property type="match status" value="1"/>
</dbReference>
<dbReference type="InterPro" id="IPR036097">
    <property type="entry name" value="HisK_dim/P_sf"/>
</dbReference>
<evidence type="ECO:0000256" key="6">
    <source>
        <dbReference type="PROSITE-ProRule" id="PRU00169"/>
    </source>
</evidence>
<comment type="catalytic activity">
    <reaction evidence="1">
        <text>ATP + protein L-histidine = ADP + protein N-phospho-L-histidine.</text>
        <dbReference type="EC" id="2.7.13.3"/>
    </reaction>
</comment>
<evidence type="ECO:0000256" key="4">
    <source>
        <dbReference type="ARBA" id="ARBA00022679"/>
    </source>
</evidence>
<feature type="domain" description="PAC" evidence="10">
    <location>
        <begin position="386"/>
        <end position="438"/>
    </location>
</feature>